<name>A0A951QGR9_9CYAN</name>
<accession>A0A951QGR9</accession>
<evidence type="ECO:0000313" key="2">
    <source>
        <dbReference type="Proteomes" id="UP000757435"/>
    </source>
</evidence>
<reference evidence="1" key="1">
    <citation type="submission" date="2021-05" db="EMBL/GenBank/DDBJ databases">
        <authorList>
            <person name="Pietrasiak N."/>
            <person name="Ward R."/>
            <person name="Stajich J.E."/>
            <person name="Kurbessoian T."/>
        </authorList>
    </citation>
    <scope>NUCLEOTIDE SEQUENCE</scope>
    <source>
        <strain evidence="1">UHER 2000/2452</strain>
    </source>
</reference>
<reference evidence="1" key="2">
    <citation type="journal article" date="2022" name="Microbiol. Resour. Announc.">
        <title>Metagenome Sequencing to Explore Phylogenomics of Terrestrial Cyanobacteria.</title>
        <authorList>
            <person name="Ward R.D."/>
            <person name="Stajich J.E."/>
            <person name="Johansen J.R."/>
            <person name="Huntemann M."/>
            <person name="Clum A."/>
            <person name="Foster B."/>
            <person name="Foster B."/>
            <person name="Roux S."/>
            <person name="Palaniappan K."/>
            <person name="Varghese N."/>
            <person name="Mukherjee S."/>
            <person name="Reddy T.B.K."/>
            <person name="Daum C."/>
            <person name="Copeland A."/>
            <person name="Chen I.A."/>
            <person name="Ivanova N.N."/>
            <person name="Kyrpides N.C."/>
            <person name="Shapiro N."/>
            <person name="Eloe-Fadrosh E.A."/>
            <person name="Pietrasiak N."/>
        </authorList>
    </citation>
    <scope>NUCLEOTIDE SEQUENCE</scope>
    <source>
        <strain evidence="1">UHER 2000/2452</strain>
    </source>
</reference>
<proteinExistence type="predicted"/>
<dbReference type="EMBL" id="JAHHHD010000069">
    <property type="protein sequence ID" value="MBW4662338.1"/>
    <property type="molecule type" value="Genomic_DNA"/>
</dbReference>
<dbReference type="Proteomes" id="UP000757435">
    <property type="component" value="Unassembled WGS sequence"/>
</dbReference>
<dbReference type="AlphaFoldDB" id="A0A951QGR9"/>
<comment type="caution">
    <text evidence="1">The sequence shown here is derived from an EMBL/GenBank/DDBJ whole genome shotgun (WGS) entry which is preliminary data.</text>
</comment>
<sequence>MKSQLNWNDAQNSGTATSQFFQKTQRGLIDHLNNFWQSTLAYLNPSSEPRVWQSQDAGKVTWNAYDPTTRESIGQVSVQELRVWLEELHYQNV</sequence>
<evidence type="ECO:0000313" key="1">
    <source>
        <dbReference type="EMBL" id="MBW4662338.1"/>
    </source>
</evidence>
<protein>
    <submittedName>
        <fullName evidence="1">Uncharacterized protein</fullName>
    </submittedName>
</protein>
<gene>
    <name evidence="1" type="ORF">KME15_27105</name>
</gene>
<organism evidence="1 2">
    <name type="scientific">Drouetiella hepatica Uher 2000/2452</name>
    <dbReference type="NCBI Taxonomy" id="904376"/>
    <lineage>
        <taxon>Bacteria</taxon>
        <taxon>Bacillati</taxon>
        <taxon>Cyanobacteriota</taxon>
        <taxon>Cyanophyceae</taxon>
        <taxon>Oculatellales</taxon>
        <taxon>Oculatellaceae</taxon>
        <taxon>Drouetiella</taxon>
    </lineage>
</organism>